<evidence type="ECO:0000256" key="1">
    <source>
        <dbReference type="SAM" id="SignalP"/>
    </source>
</evidence>
<dbReference type="AlphaFoldDB" id="A0A8X6PYZ3"/>
<keyword evidence="3" id="KW-1185">Reference proteome</keyword>
<organism evidence="2 3">
    <name type="scientific">Nephila pilipes</name>
    <name type="common">Giant wood spider</name>
    <name type="synonym">Nephila maculata</name>
    <dbReference type="NCBI Taxonomy" id="299642"/>
    <lineage>
        <taxon>Eukaryota</taxon>
        <taxon>Metazoa</taxon>
        <taxon>Ecdysozoa</taxon>
        <taxon>Arthropoda</taxon>
        <taxon>Chelicerata</taxon>
        <taxon>Arachnida</taxon>
        <taxon>Araneae</taxon>
        <taxon>Araneomorphae</taxon>
        <taxon>Entelegynae</taxon>
        <taxon>Araneoidea</taxon>
        <taxon>Nephilidae</taxon>
        <taxon>Nephila</taxon>
    </lineage>
</organism>
<dbReference type="EMBL" id="BMAW01121092">
    <property type="protein sequence ID" value="GFT92456.1"/>
    <property type="molecule type" value="Genomic_DNA"/>
</dbReference>
<dbReference type="Proteomes" id="UP000887013">
    <property type="component" value="Unassembled WGS sequence"/>
</dbReference>
<proteinExistence type="predicted"/>
<name>A0A8X6PYZ3_NEPPI</name>
<evidence type="ECO:0000313" key="2">
    <source>
        <dbReference type="EMBL" id="GFT92456.1"/>
    </source>
</evidence>
<comment type="caution">
    <text evidence="2">The sequence shown here is derived from an EMBL/GenBank/DDBJ whole genome shotgun (WGS) entry which is preliminary data.</text>
</comment>
<feature type="chain" id="PRO_5036501349" evidence="1">
    <location>
        <begin position="19"/>
        <end position="98"/>
    </location>
</feature>
<feature type="signal peptide" evidence="1">
    <location>
        <begin position="1"/>
        <end position="18"/>
    </location>
</feature>
<sequence>MPWMIVAILLTLLDTLSSEVACIRLADIYWNASNPIMFSSKSFHLPNGDFYLQDDMKSVTPPLYAYELSEQQCLPYIPLIFTSISISLELTFCNKTGK</sequence>
<keyword evidence="1" id="KW-0732">Signal</keyword>
<reference evidence="2" key="1">
    <citation type="submission" date="2020-08" db="EMBL/GenBank/DDBJ databases">
        <title>Multicomponent nature underlies the extraordinary mechanical properties of spider dragline silk.</title>
        <authorList>
            <person name="Kono N."/>
            <person name="Nakamura H."/>
            <person name="Mori M."/>
            <person name="Yoshida Y."/>
            <person name="Ohtoshi R."/>
            <person name="Malay A.D."/>
            <person name="Moran D.A.P."/>
            <person name="Tomita M."/>
            <person name="Numata K."/>
            <person name="Arakawa K."/>
        </authorList>
    </citation>
    <scope>NUCLEOTIDE SEQUENCE</scope>
</reference>
<dbReference type="OrthoDB" id="10647442at2759"/>
<gene>
    <name evidence="2" type="ORF">NPIL_525901</name>
</gene>
<accession>A0A8X6PYZ3</accession>
<protein>
    <submittedName>
        <fullName evidence="2">Uncharacterized protein</fullName>
    </submittedName>
</protein>
<evidence type="ECO:0000313" key="3">
    <source>
        <dbReference type="Proteomes" id="UP000887013"/>
    </source>
</evidence>